<organism evidence="1 2">
    <name type="scientific">Nicotiana tabacum</name>
    <name type="common">Common tobacco</name>
    <dbReference type="NCBI Taxonomy" id="4097"/>
    <lineage>
        <taxon>Eukaryota</taxon>
        <taxon>Viridiplantae</taxon>
        <taxon>Streptophyta</taxon>
        <taxon>Embryophyta</taxon>
        <taxon>Tracheophyta</taxon>
        <taxon>Spermatophyta</taxon>
        <taxon>Magnoliopsida</taxon>
        <taxon>eudicotyledons</taxon>
        <taxon>Gunneridae</taxon>
        <taxon>Pentapetalae</taxon>
        <taxon>asterids</taxon>
        <taxon>lamiids</taxon>
        <taxon>Solanales</taxon>
        <taxon>Solanaceae</taxon>
        <taxon>Nicotianoideae</taxon>
        <taxon>Nicotianeae</taxon>
        <taxon>Nicotiana</taxon>
    </lineage>
</organism>
<sequence>MQNLKKRLEAAKGHWAEELPGALWAYQTTAKSSTWETHFSLVYDAASLIPVEVGEPTLRYLQEDEESNNEAMLINLEMLEERRDLAHVRMAAQKQRMERYYNQRTNLSYFKVGDLVLRKVTQNTRELNAGKLTSTWESPYRVSAITGKGSYELENHNRDKLPSKWNVAQLKKNY</sequence>
<name>A0AC58RXB1_TOBAC</name>
<keyword evidence="1" id="KW-1185">Reference proteome</keyword>
<evidence type="ECO:0000313" key="2">
    <source>
        <dbReference type="RefSeq" id="XP_075077371.1"/>
    </source>
</evidence>
<dbReference type="Proteomes" id="UP000790787">
    <property type="component" value="Chromosome 9"/>
</dbReference>
<proteinExistence type="predicted"/>
<dbReference type="RefSeq" id="XP_075077371.1">
    <property type="nucleotide sequence ID" value="XM_075221270.1"/>
</dbReference>
<gene>
    <name evidence="2" type="primary">LOC142164093</name>
</gene>
<evidence type="ECO:0000313" key="1">
    <source>
        <dbReference type="Proteomes" id="UP000790787"/>
    </source>
</evidence>
<accession>A0AC58RXB1</accession>
<reference evidence="2" key="2">
    <citation type="submission" date="2025-08" db="UniProtKB">
        <authorList>
            <consortium name="RefSeq"/>
        </authorList>
    </citation>
    <scope>IDENTIFICATION</scope>
    <source>
        <tissue evidence="2">Leaf</tissue>
    </source>
</reference>
<protein>
    <submittedName>
        <fullName evidence="2">Uncharacterized protein LOC142164093</fullName>
    </submittedName>
</protein>
<reference evidence="1" key="1">
    <citation type="journal article" date="2014" name="Nat. Commun.">
        <title>The tobacco genome sequence and its comparison with those of tomato and potato.</title>
        <authorList>
            <person name="Sierro N."/>
            <person name="Battey J.N."/>
            <person name="Ouadi S."/>
            <person name="Bakaher N."/>
            <person name="Bovet L."/>
            <person name="Willig A."/>
            <person name="Goepfert S."/>
            <person name="Peitsch M.C."/>
            <person name="Ivanov N.V."/>
        </authorList>
    </citation>
    <scope>NUCLEOTIDE SEQUENCE [LARGE SCALE GENOMIC DNA]</scope>
</reference>